<dbReference type="AlphaFoldDB" id="A0A8W8LNE9"/>
<keyword evidence="1" id="KW-0812">Transmembrane</keyword>
<evidence type="ECO:0000313" key="3">
    <source>
        <dbReference type="Proteomes" id="UP000005408"/>
    </source>
</evidence>
<evidence type="ECO:0000256" key="1">
    <source>
        <dbReference type="SAM" id="Phobius"/>
    </source>
</evidence>
<accession>A0A8W8LNE9</accession>
<reference evidence="2" key="1">
    <citation type="submission" date="2022-08" db="UniProtKB">
        <authorList>
            <consortium name="EnsemblMetazoa"/>
        </authorList>
    </citation>
    <scope>IDENTIFICATION</scope>
    <source>
        <strain evidence="2">05x7-T-G4-1.051#20</strain>
    </source>
</reference>
<dbReference type="Proteomes" id="UP000005408">
    <property type="component" value="Unassembled WGS sequence"/>
</dbReference>
<name>A0A8W8LNE9_MAGGI</name>
<organism evidence="2 3">
    <name type="scientific">Magallana gigas</name>
    <name type="common">Pacific oyster</name>
    <name type="synonym">Crassostrea gigas</name>
    <dbReference type="NCBI Taxonomy" id="29159"/>
    <lineage>
        <taxon>Eukaryota</taxon>
        <taxon>Metazoa</taxon>
        <taxon>Spiralia</taxon>
        <taxon>Lophotrochozoa</taxon>
        <taxon>Mollusca</taxon>
        <taxon>Bivalvia</taxon>
        <taxon>Autobranchia</taxon>
        <taxon>Pteriomorphia</taxon>
        <taxon>Ostreida</taxon>
        <taxon>Ostreoidea</taxon>
        <taxon>Ostreidae</taxon>
        <taxon>Magallana</taxon>
    </lineage>
</organism>
<keyword evidence="1" id="KW-1133">Transmembrane helix</keyword>
<evidence type="ECO:0008006" key="4">
    <source>
        <dbReference type="Google" id="ProtNLM"/>
    </source>
</evidence>
<feature type="transmembrane region" description="Helical" evidence="1">
    <location>
        <begin position="21"/>
        <end position="47"/>
    </location>
</feature>
<keyword evidence="3" id="KW-1185">Reference proteome</keyword>
<sequence length="152" mass="15541">MDNRYLIPLIKKAHKPSFSCTVATCGLPLTMVLKVFMLLMVCLSVGLPIVRAGFGGSPCAIPAIGSPGATTVCTADTNGFCLIDHLTVTGPVPVTSITYDGVCICYYGFSGPSCSTMASSPSTSNVPTLVAAATLAGAGAYFLGQLRTGEIP</sequence>
<evidence type="ECO:0000313" key="2">
    <source>
        <dbReference type="EnsemblMetazoa" id="G28254.1:cds"/>
    </source>
</evidence>
<proteinExistence type="predicted"/>
<protein>
    <recommendedName>
        <fullName evidence="4">EGF-like domain-containing protein</fullName>
    </recommendedName>
</protein>
<keyword evidence="1" id="KW-0472">Membrane</keyword>
<dbReference type="EnsemblMetazoa" id="G28254.1">
    <property type="protein sequence ID" value="G28254.1:cds"/>
    <property type="gene ID" value="G28254"/>
</dbReference>